<dbReference type="RefSeq" id="WP_055429166.1">
    <property type="nucleotide sequence ID" value="NZ_CP015105.1"/>
</dbReference>
<dbReference type="AlphaFoldDB" id="A0A0Q2M3E5"/>
<dbReference type="PATRIC" id="fig|277988.4.peg.988"/>
<evidence type="ECO:0000313" key="1">
    <source>
        <dbReference type="EMBL" id="ASJ11680.1"/>
    </source>
</evidence>
<dbReference type="OrthoDB" id="93734at2157"/>
<dbReference type="EMBL" id="CP015105">
    <property type="protein sequence ID" value="ASJ11680.1"/>
    <property type="molecule type" value="Genomic_DNA"/>
</dbReference>
<reference evidence="1 4" key="2">
    <citation type="submission" date="2016-04" db="EMBL/GenBank/DDBJ databases">
        <title>Complete genome sequence of Thermococcus thioreducens type strain OGL-20P.</title>
        <authorList>
            <person name="Oger P.M."/>
        </authorList>
    </citation>
    <scope>NUCLEOTIDE SEQUENCE [LARGE SCALE GENOMIC DNA]</scope>
    <source>
        <strain evidence="1 4">OGL-20P</strain>
    </source>
</reference>
<keyword evidence="4" id="KW-1185">Reference proteome</keyword>
<proteinExistence type="predicted"/>
<evidence type="ECO:0000313" key="3">
    <source>
        <dbReference type="Proteomes" id="UP000051862"/>
    </source>
</evidence>
<reference evidence="2 3" key="1">
    <citation type="submission" date="2015-08" db="EMBL/GenBank/DDBJ databases">
        <title>Thermococcus thioreducens DSM 14981 genome sequencing.</title>
        <authorList>
            <person name="Hong S.-J."/>
            <person name="Kim M.-C."/>
            <person name="Shin J.-H."/>
        </authorList>
    </citation>
    <scope>NUCLEOTIDE SEQUENCE [LARGE SCALE GENOMIC DNA]</scope>
    <source>
        <strain evidence="2 3">DSM 14981</strain>
    </source>
</reference>
<name>A0A0Q2M3E5_9EURY</name>
<dbReference type="EMBL" id="LIXN01000007">
    <property type="protein sequence ID" value="KQH82585.1"/>
    <property type="molecule type" value="Genomic_DNA"/>
</dbReference>
<gene>
    <name evidence="1" type="ORF">A3L14_01710</name>
    <name evidence="2" type="ORF">AMR53_04725</name>
</gene>
<protein>
    <submittedName>
        <fullName evidence="2">Uncharacterized protein</fullName>
    </submittedName>
</protein>
<dbReference type="Proteomes" id="UP000250136">
    <property type="component" value="Chromosome"/>
</dbReference>
<organism evidence="2 3">
    <name type="scientific">Thermococcus thioreducens</name>
    <dbReference type="NCBI Taxonomy" id="277988"/>
    <lineage>
        <taxon>Archaea</taxon>
        <taxon>Methanobacteriati</taxon>
        <taxon>Methanobacteriota</taxon>
        <taxon>Thermococci</taxon>
        <taxon>Thermococcales</taxon>
        <taxon>Thermococcaceae</taxon>
        <taxon>Thermococcus</taxon>
    </lineage>
</organism>
<sequence length="89" mass="10246">MAEEVLKTLRRKHSFLSAMIECVEYAMKELEEQGDPESIYTTLTTFLGEFPTKKLIQDLANENGIRVRVRTREDALNVLRSLERSGRAT</sequence>
<evidence type="ECO:0000313" key="2">
    <source>
        <dbReference type="EMBL" id="KQH82585.1"/>
    </source>
</evidence>
<accession>A0A0Q2M3E5</accession>
<dbReference type="KEGG" id="ttd:A3L14_01710"/>
<evidence type="ECO:0000313" key="4">
    <source>
        <dbReference type="Proteomes" id="UP000250136"/>
    </source>
</evidence>
<dbReference type="GeneID" id="33333098"/>
<dbReference type="STRING" id="277988.SAMN05216170_1939"/>
<dbReference type="Proteomes" id="UP000051862">
    <property type="component" value="Unassembled WGS sequence"/>
</dbReference>